<gene>
    <name evidence="11" type="ORF">B0H17DRAFT_948047</name>
</gene>
<dbReference type="PROSITE" id="PS00086">
    <property type="entry name" value="CYTOCHROME_P450"/>
    <property type="match status" value="1"/>
</dbReference>
<dbReference type="Proteomes" id="UP001221757">
    <property type="component" value="Unassembled WGS sequence"/>
</dbReference>
<reference evidence="11" key="1">
    <citation type="submission" date="2023-03" db="EMBL/GenBank/DDBJ databases">
        <title>Massive genome expansion in bonnet fungi (Mycena s.s.) driven by repeated elements and novel gene families across ecological guilds.</title>
        <authorList>
            <consortium name="Lawrence Berkeley National Laboratory"/>
            <person name="Harder C.B."/>
            <person name="Miyauchi S."/>
            <person name="Viragh M."/>
            <person name="Kuo A."/>
            <person name="Thoen E."/>
            <person name="Andreopoulos B."/>
            <person name="Lu D."/>
            <person name="Skrede I."/>
            <person name="Drula E."/>
            <person name="Henrissat B."/>
            <person name="Morin E."/>
            <person name="Kohler A."/>
            <person name="Barry K."/>
            <person name="LaButti K."/>
            <person name="Morin E."/>
            <person name="Salamov A."/>
            <person name="Lipzen A."/>
            <person name="Mereny Z."/>
            <person name="Hegedus B."/>
            <person name="Baldrian P."/>
            <person name="Stursova M."/>
            <person name="Weitz H."/>
            <person name="Taylor A."/>
            <person name="Grigoriev I.V."/>
            <person name="Nagy L.G."/>
            <person name="Martin F."/>
            <person name="Kauserud H."/>
        </authorList>
    </citation>
    <scope>NUCLEOTIDE SEQUENCE</scope>
    <source>
        <strain evidence="11">CBHHK067</strain>
    </source>
</reference>
<dbReference type="InterPro" id="IPR017972">
    <property type="entry name" value="Cyt_P450_CS"/>
</dbReference>
<keyword evidence="4 9" id="KW-0349">Heme</keyword>
<keyword evidence="8 10" id="KW-0503">Monooxygenase</keyword>
<dbReference type="PANTHER" id="PTHR46300:SF7">
    <property type="entry name" value="P450, PUTATIVE (EUROFUNG)-RELATED"/>
    <property type="match status" value="1"/>
</dbReference>
<dbReference type="InterPro" id="IPR036396">
    <property type="entry name" value="Cyt_P450_sf"/>
</dbReference>
<evidence type="ECO:0000256" key="6">
    <source>
        <dbReference type="ARBA" id="ARBA00023002"/>
    </source>
</evidence>
<evidence type="ECO:0000256" key="3">
    <source>
        <dbReference type="ARBA" id="ARBA00010617"/>
    </source>
</evidence>
<organism evidence="11 12">
    <name type="scientific">Mycena rosella</name>
    <name type="common">Pink bonnet</name>
    <name type="synonym">Agaricus rosellus</name>
    <dbReference type="NCBI Taxonomy" id="1033263"/>
    <lineage>
        <taxon>Eukaryota</taxon>
        <taxon>Fungi</taxon>
        <taxon>Dikarya</taxon>
        <taxon>Basidiomycota</taxon>
        <taxon>Agaricomycotina</taxon>
        <taxon>Agaricomycetes</taxon>
        <taxon>Agaricomycetidae</taxon>
        <taxon>Agaricales</taxon>
        <taxon>Marasmiineae</taxon>
        <taxon>Mycenaceae</taxon>
        <taxon>Mycena</taxon>
    </lineage>
</organism>
<comment type="cofactor">
    <cofactor evidence="1 9">
        <name>heme</name>
        <dbReference type="ChEBI" id="CHEBI:30413"/>
    </cofactor>
</comment>
<comment type="pathway">
    <text evidence="2">Secondary metabolite biosynthesis.</text>
</comment>
<keyword evidence="5 9" id="KW-0479">Metal-binding</keyword>
<dbReference type="AlphaFoldDB" id="A0AAD7D3J2"/>
<accession>A0AAD7D3J2</accession>
<dbReference type="InterPro" id="IPR002401">
    <property type="entry name" value="Cyt_P450_E_grp-I"/>
</dbReference>
<dbReference type="PRINTS" id="PR00463">
    <property type="entry name" value="EP450I"/>
</dbReference>
<dbReference type="GO" id="GO:0020037">
    <property type="term" value="F:heme binding"/>
    <property type="evidence" value="ECO:0007669"/>
    <property type="project" value="InterPro"/>
</dbReference>
<proteinExistence type="inferred from homology"/>
<dbReference type="InterPro" id="IPR001128">
    <property type="entry name" value="Cyt_P450"/>
</dbReference>
<dbReference type="GO" id="GO:0016705">
    <property type="term" value="F:oxidoreductase activity, acting on paired donors, with incorporation or reduction of molecular oxygen"/>
    <property type="evidence" value="ECO:0007669"/>
    <property type="project" value="InterPro"/>
</dbReference>
<dbReference type="InterPro" id="IPR050364">
    <property type="entry name" value="Cytochrome_P450_fung"/>
</dbReference>
<dbReference type="SUPFAM" id="SSF48264">
    <property type="entry name" value="Cytochrome P450"/>
    <property type="match status" value="1"/>
</dbReference>
<comment type="caution">
    <text evidence="11">The sequence shown here is derived from an EMBL/GenBank/DDBJ whole genome shotgun (WGS) entry which is preliminary data.</text>
</comment>
<evidence type="ECO:0000256" key="8">
    <source>
        <dbReference type="ARBA" id="ARBA00023033"/>
    </source>
</evidence>
<keyword evidence="7 9" id="KW-0408">Iron</keyword>
<dbReference type="EMBL" id="JARKIE010000171">
    <property type="protein sequence ID" value="KAJ7671882.1"/>
    <property type="molecule type" value="Genomic_DNA"/>
</dbReference>
<sequence>MKRANLPPGPTGLPLLGNIFQMPTETPWLTFAAWARKYGDVMSVSVLGQPIIFLTSPQAASDLLDRKSAIYSDRPELVFIGELVGYKESLPLCTYGDSFREQRKLVAEALGPRNTSAWRELEEGKVKEFLGELLEKPELFLEHIRLLVSRIAFGISHGYTIPDGNDPMALLAVEANTNFGKAIAPGAYLCDVLPILRYIPDWTGVRFKQEAKIFRKTMNAVRDDAYNALKAQVALGTAKPSFTTSLIQREENPTEAQELIYKWSSASVFIGGSDTSVSAIGSIFVALSLYPEVQKQAQEELDRVVGPDRLPSFKDQPNLPYLNAVVMEIHRWKPVNPLGVPHRCTQEDIYNGFRIPAGSIVFANAWCVAILHDEAVYPSPLEFIPERYLQEEKGVADGLNPDPRRFAFGYGRRVCPGKDLAEDSIFICAAMILATFNLTRPKSSVTSEYTSGPICHPLPFPCNITPRSRKAEALILAGARIDT</sequence>
<evidence type="ECO:0000256" key="5">
    <source>
        <dbReference type="ARBA" id="ARBA00022723"/>
    </source>
</evidence>
<dbReference type="GO" id="GO:0004497">
    <property type="term" value="F:monooxygenase activity"/>
    <property type="evidence" value="ECO:0007669"/>
    <property type="project" value="UniProtKB-KW"/>
</dbReference>
<name>A0AAD7D3J2_MYCRO</name>
<evidence type="ECO:0000313" key="12">
    <source>
        <dbReference type="Proteomes" id="UP001221757"/>
    </source>
</evidence>
<evidence type="ECO:0000256" key="9">
    <source>
        <dbReference type="PIRSR" id="PIRSR602401-1"/>
    </source>
</evidence>
<dbReference type="GO" id="GO:0005506">
    <property type="term" value="F:iron ion binding"/>
    <property type="evidence" value="ECO:0007669"/>
    <property type="project" value="InterPro"/>
</dbReference>
<evidence type="ECO:0000313" key="11">
    <source>
        <dbReference type="EMBL" id="KAJ7671882.1"/>
    </source>
</evidence>
<protein>
    <submittedName>
        <fullName evidence="11">Cytochrome P450</fullName>
    </submittedName>
</protein>
<dbReference type="Gene3D" id="1.10.630.10">
    <property type="entry name" value="Cytochrome P450"/>
    <property type="match status" value="1"/>
</dbReference>
<dbReference type="CDD" id="cd11065">
    <property type="entry name" value="CYP64-like"/>
    <property type="match status" value="1"/>
</dbReference>
<keyword evidence="6 10" id="KW-0560">Oxidoreductase</keyword>
<comment type="similarity">
    <text evidence="3 10">Belongs to the cytochrome P450 family.</text>
</comment>
<evidence type="ECO:0000256" key="2">
    <source>
        <dbReference type="ARBA" id="ARBA00005179"/>
    </source>
</evidence>
<keyword evidence="12" id="KW-1185">Reference proteome</keyword>
<dbReference type="PRINTS" id="PR00385">
    <property type="entry name" value="P450"/>
</dbReference>
<evidence type="ECO:0000256" key="10">
    <source>
        <dbReference type="RuleBase" id="RU000461"/>
    </source>
</evidence>
<evidence type="ECO:0000256" key="1">
    <source>
        <dbReference type="ARBA" id="ARBA00001971"/>
    </source>
</evidence>
<evidence type="ECO:0000256" key="7">
    <source>
        <dbReference type="ARBA" id="ARBA00023004"/>
    </source>
</evidence>
<feature type="binding site" description="axial binding residue" evidence="9">
    <location>
        <position position="415"/>
    </location>
    <ligand>
        <name>heme</name>
        <dbReference type="ChEBI" id="CHEBI:30413"/>
    </ligand>
    <ligandPart>
        <name>Fe</name>
        <dbReference type="ChEBI" id="CHEBI:18248"/>
    </ligandPart>
</feature>
<dbReference type="PANTHER" id="PTHR46300">
    <property type="entry name" value="P450, PUTATIVE (EUROFUNG)-RELATED-RELATED"/>
    <property type="match status" value="1"/>
</dbReference>
<dbReference type="Pfam" id="PF00067">
    <property type="entry name" value="p450"/>
    <property type="match status" value="1"/>
</dbReference>
<evidence type="ECO:0000256" key="4">
    <source>
        <dbReference type="ARBA" id="ARBA00022617"/>
    </source>
</evidence>